<dbReference type="AlphaFoldDB" id="A0AAV5QZS9"/>
<dbReference type="Proteomes" id="UP001378960">
    <property type="component" value="Unassembled WGS sequence"/>
</dbReference>
<dbReference type="InterPro" id="IPR009688">
    <property type="entry name" value="FAM210A/B-like_dom"/>
</dbReference>
<sequence>MFKNIFNKLPLGVPLKSPSQIHSRTFFRNLGLRFQSTTIKHAQPPKPPTGIKKLIHQYGYSALGIYLGLSLIDLPICFLVVHSAGEDVIREYQDKFMKFIGYKKEIENVNIDASTTKSDTETEEKSSTLVTEFALAYAIHKSLIFIRLPITAAITPAVVKYLQSKGFKVGKLAASQVAEVVKKTASKKL</sequence>
<proteinExistence type="predicted"/>
<dbReference type="EMBL" id="BTGB01000001">
    <property type="protein sequence ID" value="GMM44263.1"/>
    <property type="molecule type" value="Genomic_DNA"/>
</dbReference>
<gene>
    <name evidence="2" type="ORF">DAPK24_008380</name>
</gene>
<keyword evidence="3" id="KW-1185">Reference proteome</keyword>
<protein>
    <submittedName>
        <fullName evidence="2">Nat2 protein</fullName>
    </submittedName>
</protein>
<dbReference type="InterPro" id="IPR045866">
    <property type="entry name" value="FAM210A/B-like"/>
</dbReference>
<feature type="domain" description="DUF1279" evidence="1">
    <location>
        <begin position="50"/>
        <end position="156"/>
    </location>
</feature>
<evidence type="ECO:0000313" key="2">
    <source>
        <dbReference type="EMBL" id="GMM44263.1"/>
    </source>
</evidence>
<reference evidence="2 3" key="1">
    <citation type="journal article" date="2023" name="Elife">
        <title>Identification of key yeast species and microbe-microbe interactions impacting larval growth of Drosophila in the wild.</title>
        <authorList>
            <person name="Mure A."/>
            <person name="Sugiura Y."/>
            <person name="Maeda R."/>
            <person name="Honda K."/>
            <person name="Sakurai N."/>
            <person name="Takahashi Y."/>
            <person name="Watada M."/>
            <person name="Katoh T."/>
            <person name="Gotoh A."/>
            <person name="Gotoh Y."/>
            <person name="Taniguchi I."/>
            <person name="Nakamura K."/>
            <person name="Hayashi T."/>
            <person name="Katayama T."/>
            <person name="Uemura T."/>
            <person name="Hattori Y."/>
        </authorList>
    </citation>
    <scope>NUCLEOTIDE SEQUENCE [LARGE SCALE GENOMIC DNA]</scope>
    <source>
        <strain evidence="2 3">PK-24</strain>
    </source>
</reference>
<dbReference type="PANTHER" id="PTHR21377">
    <property type="entry name" value="PROTEIN FAM210B, MITOCHONDRIAL"/>
    <property type="match status" value="1"/>
</dbReference>
<comment type="caution">
    <text evidence="2">The sequence shown here is derived from an EMBL/GenBank/DDBJ whole genome shotgun (WGS) entry which is preliminary data.</text>
</comment>
<dbReference type="Pfam" id="PF06916">
    <property type="entry name" value="FAM210A-B_dom"/>
    <property type="match status" value="1"/>
</dbReference>
<evidence type="ECO:0000313" key="3">
    <source>
        <dbReference type="Proteomes" id="UP001378960"/>
    </source>
</evidence>
<dbReference type="GO" id="GO:0005739">
    <property type="term" value="C:mitochondrion"/>
    <property type="evidence" value="ECO:0007669"/>
    <property type="project" value="TreeGrafter"/>
</dbReference>
<organism evidence="2 3">
    <name type="scientific">Pichia kluyveri</name>
    <name type="common">Yeast</name>
    <dbReference type="NCBI Taxonomy" id="36015"/>
    <lineage>
        <taxon>Eukaryota</taxon>
        <taxon>Fungi</taxon>
        <taxon>Dikarya</taxon>
        <taxon>Ascomycota</taxon>
        <taxon>Saccharomycotina</taxon>
        <taxon>Pichiomycetes</taxon>
        <taxon>Pichiales</taxon>
        <taxon>Pichiaceae</taxon>
        <taxon>Pichia</taxon>
    </lineage>
</organism>
<dbReference type="PANTHER" id="PTHR21377:SF0">
    <property type="entry name" value="PROTEIN FAM210B, MITOCHONDRIAL"/>
    <property type="match status" value="1"/>
</dbReference>
<name>A0AAV5QZS9_PICKL</name>
<accession>A0AAV5QZS9</accession>
<evidence type="ECO:0000259" key="1">
    <source>
        <dbReference type="Pfam" id="PF06916"/>
    </source>
</evidence>